<keyword evidence="3" id="KW-1185">Reference proteome</keyword>
<reference evidence="2 3" key="1">
    <citation type="journal article" date="2020" name="bioRxiv">
        <title>Metabolic contributions of an alphaproteobacterial endosymbiont in the apicomplexan Cardiosporidium cionae.</title>
        <authorList>
            <person name="Hunter E.S."/>
            <person name="Paight C.J."/>
            <person name="Lane C.E."/>
        </authorList>
    </citation>
    <scope>NUCLEOTIDE SEQUENCE [LARGE SCALE GENOMIC DNA]</scope>
    <source>
        <strain evidence="2">ESH_2018</strain>
    </source>
</reference>
<feature type="domain" description="AP2-coincident C-terminal" evidence="1">
    <location>
        <begin position="40"/>
        <end position="125"/>
    </location>
</feature>
<evidence type="ECO:0000313" key="3">
    <source>
        <dbReference type="Proteomes" id="UP000823046"/>
    </source>
</evidence>
<organism evidence="2 3">
    <name type="scientific">Cardiosporidium cionae</name>
    <dbReference type="NCBI Taxonomy" id="476202"/>
    <lineage>
        <taxon>Eukaryota</taxon>
        <taxon>Sar</taxon>
        <taxon>Alveolata</taxon>
        <taxon>Apicomplexa</taxon>
        <taxon>Aconoidasida</taxon>
        <taxon>Nephromycida</taxon>
        <taxon>Cardiosporidium</taxon>
    </lineage>
</organism>
<protein>
    <submittedName>
        <fullName evidence="2">AP2 domain transcription factor AP2VIIa-4</fullName>
    </submittedName>
</protein>
<comment type="caution">
    <text evidence="2">The sequence shown here is derived from an EMBL/GenBank/DDBJ whole genome shotgun (WGS) entry which is preliminary data.</text>
</comment>
<proteinExistence type="predicted"/>
<sequence length="915" mass="104208">MLNPSDVNLPMDSDPSLSVLNATQKLSDTPIDALTVFRSTQQYLLKVLEDLIQCSRVDLRDAFRKRHEEELKYTRILLYHSDRVVEAKYFLELLQYVHLFRQCIVTHSLPSKHNIASREYYLRNLDKLVYNSDMGEFTTILKENELSDKQYSHSTLSGLGIGSLSLPIQDISVLLCTADIETNERKKWLLKILRIIRKVSPTWATHDNTYCYHCCQILRILDIGSTMLQNYRVILEELNENFSIWRMSDLISAELDMDYLRKASEASFQVSSPIQLKQYLFQDLLRCVEGCIQAEERCKEGTAKEDPLVQQNVLTRHITEETSYNKPINETKVAIRKPSRGRQSDKFSMTEAFSKEAAQLPRVTGVFFGKSCLSWVAQIPVRKGHTKQLYFSVKKHGFLAARAKAIEARVQHIANSNSIEEDGIQYQPLIKDATHQTENITKHFTRSSRSQSYASRARASPCVPGVSYDSKRACWTVQEPSDTLSQKQFHVRKLGGFSAARLVAIQYLNETKQSQNTIDSRAVDLKGTNRNLFEFANSSPDKISVDNSSNLQEAIPNSDDLQEDKTFYSHFNFGNKNVNSSSDNFTFGASFIEDINAPAMLTHNRKDLRESCGQTRMSWNEKSNSDHLMFPITSLEALPQATVISQGCGLQQTQNNQKNGSHRSTFLTQSALNCEFDVASTADQATTVTTFGILDGSTSRLLSKANSGEARNFSRTLKMIDIETKHLRRKNTSSCHAHLAATETAAKMDNVQRNGIKWRGKHQDMTNDFCFQHSIKADASEKFKNLPHMIRLPITNVSNSHLDCRDFHKWLVFAKHALIPGMSRGKSGGVLPIDLLLKKRNYSGQLKRNLYYPRILNLAKDRLTLSRMRWTNLQKCYSSATCDGRSSKRKRYRMQSGARPTETGIFTWSEEDCDL</sequence>
<dbReference type="EMBL" id="JADAQX010001011">
    <property type="protein sequence ID" value="KAF8819040.1"/>
    <property type="molecule type" value="Genomic_DNA"/>
</dbReference>
<gene>
    <name evidence="2" type="primary">AP2VIIA4</name>
    <name evidence="2" type="ORF">IE077_000239</name>
</gene>
<dbReference type="Proteomes" id="UP000823046">
    <property type="component" value="Unassembled WGS sequence"/>
</dbReference>
<dbReference type="Pfam" id="PF14733">
    <property type="entry name" value="ACDC"/>
    <property type="match status" value="1"/>
</dbReference>
<name>A0ABQ7J5S8_9APIC</name>
<evidence type="ECO:0000313" key="2">
    <source>
        <dbReference type="EMBL" id="KAF8819040.1"/>
    </source>
</evidence>
<accession>A0ABQ7J5S8</accession>
<dbReference type="InterPro" id="IPR028078">
    <property type="entry name" value="ACDC"/>
</dbReference>
<evidence type="ECO:0000259" key="1">
    <source>
        <dbReference type="Pfam" id="PF14733"/>
    </source>
</evidence>
<dbReference type="Gene3D" id="1.20.5.2050">
    <property type="match status" value="2"/>
</dbReference>